<evidence type="ECO:0000259" key="5">
    <source>
        <dbReference type="PROSITE" id="PS50104"/>
    </source>
</evidence>
<dbReference type="InterPro" id="IPR002182">
    <property type="entry name" value="NB-ARC"/>
</dbReference>
<dbReference type="SUPFAM" id="SSF52540">
    <property type="entry name" value="P-loop containing nucleoside triphosphate hydrolases"/>
    <property type="match status" value="1"/>
</dbReference>
<dbReference type="InterPro" id="IPR035897">
    <property type="entry name" value="Toll_tir_struct_dom_sf"/>
</dbReference>
<dbReference type="OMA" id="WMDISHT"/>
<keyword evidence="1" id="KW-0433">Leucine-rich repeat</keyword>
<dbReference type="SMART" id="SM00255">
    <property type="entry name" value="TIR"/>
    <property type="match status" value="1"/>
</dbReference>
<keyword evidence="7" id="KW-1185">Reference proteome</keyword>
<dbReference type="Gene3D" id="1.10.8.430">
    <property type="entry name" value="Helical domain of apoptotic protease-activating factors"/>
    <property type="match status" value="1"/>
</dbReference>
<keyword evidence="6" id="KW-0675">Receptor</keyword>
<evidence type="ECO:0000256" key="3">
    <source>
        <dbReference type="ARBA" id="ARBA00022821"/>
    </source>
</evidence>
<evidence type="ECO:0000256" key="4">
    <source>
        <dbReference type="ARBA" id="ARBA00023027"/>
    </source>
</evidence>
<dbReference type="AlphaFoldDB" id="A0A2P6RGE6"/>
<dbReference type="GO" id="GO:0043531">
    <property type="term" value="F:ADP binding"/>
    <property type="evidence" value="ECO:0007669"/>
    <property type="project" value="InterPro"/>
</dbReference>
<evidence type="ECO:0000256" key="1">
    <source>
        <dbReference type="ARBA" id="ARBA00022614"/>
    </source>
</evidence>
<keyword evidence="4" id="KW-0520">NAD</keyword>
<keyword evidence="3" id="KW-0611">Plant defense</keyword>
<keyword evidence="6" id="KW-0238">DNA-binding</keyword>
<dbReference type="InterPro" id="IPR032675">
    <property type="entry name" value="LRR_dom_sf"/>
</dbReference>
<dbReference type="EMBL" id="PDCK01000041">
    <property type="protein sequence ID" value="PRQ45492.1"/>
    <property type="molecule type" value="Genomic_DNA"/>
</dbReference>
<comment type="caution">
    <text evidence="6">The sequence shown here is derived from an EMBL/GenBank/DDBJ whole genome shotgun (WGS) entry which is preliminary data.</text>
</comment>
<dbReference type="Pfam" id="PF23286">
    <property type="entry name" value="LRR_13"/>
    <property type="match status" value="1"/>
</dbReference>
<gene>
    <name evidence="6" type="ORF">RchiOBHm_Chr3g0492031</name>
</gene>
<dbReference type="OrthoDB" id="1357022at2759"/>
<dbReference type="GO" id="GO:0006952">
    <property type="term" value="P:defense response"/>
    <property type="evidence" value="ECO:0007669"/>
    <property type="project" value="UniProtKB-KW"/>
</dbReference>
<dbReference type="FunFam" id="3.40.50.10140:FF:000007">
    <property type="entry name" value="Disease resistance protein (TIR-NBS-LRR class)"/>
    <property type="match status" value="1"/>
</dbReference>
<dbReference type="PROSITE" id="PS50104">
    <property type="entry name" value="TIR"/>
    <property type="match status" value="1"/>
</dbReference>
<dbReference type="Gene3D" id="3.80.10.10">
    <property type="entry name" value="Ribonuclease Inhibitor"/>
    <property type="match status" value="2"/>
</dbReference>
<dbReference type="Pfam" id="PF23282">
    <property type="entry name" value="WHD_ROQ1"/>
    <property type="match status" value="1"/>
</dbReference>
<dbReference type="GO" id="GO:0007165">
    <property type="term" value="P:signal transduction"/>
    <property type="evidence" value="ECO:0007669"/>
    <property type="project" value="InterPro"/>
</dbReference>
<evidence type="ECO:0000313" key="6">
    <source>
        <dbReference type="EMBL" id="PRQ45492.1"/>
    </source>
</evidence>
<dbReference type="GO" id="GO:0003677">
    <property type="term" value="F:DNA binding"/>
    <property type="evidence" value="ECO:0007669"/>
    <property type="project" value="UniProtKB-KW"/>
</dbReference>
<dbReference type="Gramene" id="PRQ45492">
    <property type="protein sequence ID" value="PRQ45492"/>
    <property type="gene ID" value="RchiOBHm_Chr3g0492031"/>
</dbReference>
<name>A0A2P6RGE6_ROSCH</name>
<dbReference type="Gene3D" id="3.40.50.300">
    <property type="entry name" value="P-loop containing nucleotide triphosphate hydrolases"/>
    <property type="match status" value="1"/>
</dbReference>
<sequence>MELSKPQFGASSSSSSSSTHLFTHDVFLSFRGADTRNNFTGHLYSNLVNKGIKTFMDNDLTRGENIRKELLDVIEGSRISIVVFSANYASSKWCLDELVKIFQCKESKQQIVYPIFYQVDPLKIRYQKGQVGDAIAHLSKYKDNSEKVECWKAALTQAATLFGWHISYGGHEANVIDEIVKEIATKIMKCTRLDVASYPVGIESRVEDILKLLNIGEDDPHMIGIWGIGGMGKTTLAKAVYNSISHKFEHSCFLTNVREESFSHGGLVKLQNNFLSKIIERNPPNVTNVDEGITQLKHKLSQKRVLLVLDDVDRLYQLKKLAGGCDWFGPGSRIIITTRDTNCLKAHTVNRIYEVKELNHHEALELFNFNAFKGNKCMDGFFELATDVIHYAKGIPLVLEVLGSDLCSKDKDEWKDALEYYNKYPSQQVQQTLKRSYEGLEDRIKEVFLHIACFFKGDKEGYVIHVLQSCDLNPKYALRVLVEKALIKIEKENSIWMHDLLEDMGKEIVRQESPDEMGQCSRLWLYEDVCKVLEANKGTDKIKGIVLRGGDRSQKIWLNSGSFTNLKNLQIFKVDYGHFVEEDLCWLGFLGEDHGLVSEEGDYGLVFEESVDYLPNQLTELRVLDFTNAILHMGGPDTITFYEGLKNMRYLKSIKLSHCVGLTRIPDLSGLTSLEYLDLSYCNDLVEVHPSVGRLDKLVILNLSWCRELQMFPEGISLKSLETLDLSWCCNLKLFPEIEGEMKYLSRLDLSFTAISELPCSVGNLTGLKSLSLNSCNNLTNVPSSIFYGLQCLEYLDLRRCGRCRRYLVTFPTKSESLPPPVFSTNLTRLQVHLDLCKRLKEISEFPREIDFLSVNGCWPLERISKLSKILEGKDSKMFGWLDLSGCQRLCDNLARRLVSGVEVDKRLFHLAKKRKEITSSPSAGTKDLMGEAEKLTALLTLFLSCAKSEEFQVQFPACVPIPNWFTCRQDVVNRDLNWDVIKKEHEFCIEIPQNSNRDNKGLAFCIQSSSDYLTHFVYINGIKFDEKPMDMGKVWVHYIPLITVIRRLSECGIPPPDMFRVMFCFETSYIAWKTLEGESWGVHLIEDLEGEGR</sequence>
<dbReference type="Pfam" id="PF01582">
    <property type="entry name" value="TIR"/>
    <property type="match status" value="1"/>
</dbReference>
<dbReference type="SUPFAM" id="SSF52200">
    <property type="entry name" value="Toll/Interleukin receptor TIR domain"/>
    <property type="match status" value="1"/>
</dbReference>
<feature type="domain" description="TIR" evidence="5">
    <location>
        <begin position="22"/>
        <end position="187"/>
    </location>
</feature>
<dbReference type="Gene3D" id="3.40.50.10140">
    <property type="entry name" value="Toll/interleukin-1 receptor homology (TIR) domain"/>
    <property type="match status" value="1"/>
</dbReference>
<proteinExistence type="predicted"/>
<evidence type="ECO:0000256" key="2">
    <source>
        <dbReference type="ARBA" id="ARBA00022737"/>
    </source>
</evidence>
<dbReference type="InterPro" id="IPR042197">
    <property type="entry name" value="Apaf_helical"/>
</dbReference>
<dbReference type="InterPro" id="IPR003593">
    <property type="entry name" value="AAA+_ATPase"/>
</dbReference>
<dbReference type="Proteomes" id="UP000238479">
    <property type="component" value="Chromosome 3"/>
</dbReference>
<dbReference type="InterPro" id="IPR044974">
    <property type="entry name" value="Disease_R_plants"/>
</dbReference>
<reference evidence="6 7" key="1">
    <citation type="journal article" date="2018" name="Nat. Genet.">
        <title>The Rosa genome provides new insights in the design of modern roses.</title>
        <authorList>
            <person name="Bendahmane M."/>
        </authorList>
    </citation>
    <scope>NUCLEOTIDE SEQUENCE [LARGE SCALE GENOMIC DNA]</scope>
    <source>
        <strain evidence="7">cv. Old Blush</strain>
    </source>
</reference>
<evidence type="ECO:0000313" key="7">
    <source>
        <dbReference type="Proteomes" id="UP000238479"/>
    </source>
</evidence>
<dbReference type="InterPro" id="IPR058546">
    <property type="entry name" value="RPS4B/Roq1-like_LRR"/>
</dbReference>
<dbReference type="PRINTS" id="PR00364">
    <property type="entry name" value="DISEASERSIST"/>
</dbReference>
<dbReference type="InterPro" id="IPR000157">
    <property type="entry name" value="TIR_dom"/>
</dbReference>
<dbReference type="PANTHER" id="PTHR11017:SF570">
    <property type="entry name" value="DISEASE RESISTANCE PROTEIN (TIR-NBS CLASS)-RELATED"/>
    <property type="match status" value="1"/>
</dbReference>
<dbReference type="InterPro" id="IPR058192">
    <property type="entry name" value="WHD_ROQ1-like"/>
</dbReference>
<dbReference type="SUPFAM" id="SSF52058">
    <property type="entry name" value="L domain-like"/>
    <property type="match status" value="1"/>
</dbReference>
<dbReference type="SMART" id="SM00382">
    <property type="entry name" value="AAA"/>
    <property type="match status" value="1"/>
</dbReference>
<protein>
    <submittedName>
        <fullName evidence="6">Putative winged helix-turn-helix DNA-binding domain, toll-like receptor</fullName>
    </submittedName>
</protein>
<accession>A0A2P6RGE6</accession>
<dbReference type="InterPro" id="IPR027417">
    <property type="entry name" value="P-loop_NTPase"/>
</dbReference>
<dbReference type="PANTHER" id="PTHR11017">
    <property type="entry name" value="LEUCINE-RICH REPEAT-CONTAINING PROTEIN"/>
    <property type="match status" value="1"/>
</dbReference>
<dbReference type="Pfam" id="PF00931">
    <property type="entry name" value="NB-ARC"/>
    <property type="match status" value="1"/>
</dbReference>
<organism evidence="6 7">
    <name type="scientific">Rosa chinensis</name>
    <name type="common">China rose</name>
    <dbReference type="NCBI Taxonomy" id="74649"/>
    <lineage>
        <taxon>Eukaryota</taxon>
        <taxon>Viridiplantae</taxon>
        <taxon>Streptophyta</taxon>
        <taxon>Embryophyta</taxon>
        <taxon>Tracheophyta</taxon>
        <taxon>Spermatophyta</taxon>
        <taxon>Magnoliopsida</taxon>
        <taxon>eudicotyledons</taxon>
        <taxon>Gunneridae</taxon>
        <taxon>Pentapetalae</taxon>
        <taxon>rosids</taxon>
        <taxon>fabids</taxon>
        <taxon>Rosales</taxon>
        <taxon>Rosaceae</taxon>
        <taxon>Rosoideae</taxon>
        <taxon>Rosoideae incertae sedis</taxon>
        <taxon>Rosa</taxon>
    </lineage>
</organism>
<dbReference type="SUPFAM" id="SSF46785">
    <property type="entry name" value="Winged helix' DNA-binding domain"/>
    <property type="match status" value="1"/>
</dbReference>
<keyword evidence="2" id="KW-0677">Repeat</keyword>
<dbReference type="InterPro" id="IPR036390">
    <property type="entry name" value="WH_DNA-bd_sf"/>
</dbReference>